<dbReference type="Gene3D" id="1.10.443.10">
    <property type="entry name" value="Intergrase catalytic core"/>
    <property type="match status" value="1"/>
</dbReference>
<protein>
    <recommendedName>
        <fullName evidence="4">Tyr recombinase domain-containing protein</fullName>
    </recommendedName>
</protein>
<gene>
    <name evidence="5" type="ORF">A2T55_03955</name>
</gene>
<dbReference type="InterPro" id="IPR002104">
    <property type="entry name" value="Integrase_catalytic"/>
</dbReference>
<dbReference type="RefSeq" id="WP_062861014.1">
    <property type="nucleotide sequence ID" value="NZ_CP014869.1"/>
</dbReference>
<dbReference type="InterPro" id="IPR011010">
    <property type="entry name" value="DNA_brk_join_enz"/>
</dbReference>
<reference evidence="6" key="1">
    <citation type="submission" date="2016-03" db="EMBL/GenBank/DDBJ databases">
        <authorList>
            <person name="Ploux O."/>
        </authorList>
    </citation>
    <scope>NUCLEOTIDE SEQUENCE [LARGE SCALE GENOMIC DNA]</scope>
    <source>
        <strain evidence="6">BS258</strain>
    </source>
</reference>
<dbReference type="PROSITE" id="PS51898">
    <property type="entry name" value="TYR_RECOMBINASE"/>
    <property type="match status" value="1"/>
</dbReference>
<dbReference type="PANTHER" id="PTHR30349:SF64">
    <property type="entry name" value="PROPHAGE INTEGRASE INTD-RELATED"/>
    <property type="match status" value="1"/>
</dbReference>
<dbReference type="EMBL" id="CP014869">
    <property type="protein sequence ID" value="AMT93042.1"/>
    <property type="molecule type" value="Genomic_DNA"/>
</dbReference>
<dbReference type="PANTHER" id="PTHR30349">
    <property type="entry name" value="PHAGE INTEGRASE-RELATED"/>
    <property type="match status" value="1"/>
</dbReference>
<evidence type="ECO:0000256" key="2">
    <source>
        <dbReference type="ARBA" id="ARBA00023125"/>
    </source>
</evidence>
<keyword evidence="3" id="KW-0233">DNA recombination</keyword>
<feature type="domain" description="Tyr recombinase" evidence="4">
    <location>
        <begin position="181"/>
        <end position="440"/>
    </location>
</feature>
<dbReference type="InterPro" id="IPR013762">
    <property type="entry name" value="Integrase-like_cat_sf"/>
</dbReference>
<dbReference type="GO" id="GO:0003677">
    <property type="term" value="F:DNA binding"/>
    <property type="evidence" value="ECO:0007669"/>
    <property type="project" value="UniProtKB-KW"/>
</dbReference>
<evidence type="ECO:0000256" key="1">
    <source>
        <dbReference type="ARBA" id="ARBA00008857"/>
    </source>
</evidence>
<dbReference type="InterPro" id="IPR010998">
    <property type="entry name" value="Integrase_recombinase_N"/>
</dbReference>
<comment type="similarity">
    <text evidence="1">Belongs to the 'phage' integrase family.</text>
</comment>
<dbReference type="SUPFAM" id="SSF56349">
    <property type="entry name" value="DNA breaking-rejoining enzymes"/>
    <property type="match status" value="1"/>
</dbReference>
<name>A0A142NKF6_BRELN</name>
<organism evidence="5 6">
    <name type="scientific">Brevibacterium linens</name>
    <dbReference type="NCBI Taxonomy" id="1703"/>
    <lineage>
        <taxon>Bacteria</taxon>
        <taxon>Bacillati</taxon>
        <taxon>Actinomycetota</taxon>
        <taxon>Actinomycetes</taxon>
        <taxon>Micrococcales</taxon>
        <taxon>Brevibacteriaceae</taxon>
        <taxon>Brevibacterium</taxon>
    </lineage>
</organism>
<evidence type="ECO:0000313" key="6">
    <source>
        <dbReference type="Proteomes" id="UP000075950"/>
    </source>
</evidence>
<evidence type="ECO:0000313" key="5">
    <source>
        <dbReference type="EMBL" id="AMT93042.1"/>
    </source>
</evidence>
<evidence type="ECO:0000256" key="3">
    <source>
        <dbReference type="ARBA" id="ARBA00023172"/>
    </source>
</evidence>
<dbReference type="GO" id="GO:0015074">
    <property type="term" value="P:DNA integration"/>
    <property type="evidence" value="ECO:0007669"/>
    <property type="project" value="InterPro"/>
</dbReference>
<evidence type="ECO:0000259" key="4">
    <source>
        <dbReference type="PROSITE" id="PS51898"/>
    </source>
</evidence>
<sequence>MAYVDLRKIGRAPRSGKVHEINYRDSSGRRRYERFPTKREALEFEAKIKLNLGGVRASKRSERTIVNDAFEKWMKYLSIHGGRSNDGISPSTRSGYESIHAQWIASTLGEIPLAKLDRETVDDWRMTMVSANGMEPSPRQRGAADAQLARLLAWCQDQEYISDNPAKTRSGAPAPRAKVRKKKQHIYLDNRQVWRLAAHAPDETTRNIILTMATTGLRFGEVAALTAGDLDPDTGEIRVHRAYAMDRGKLYIARTKSHEERTVMVAGNVLTLLADRASALMPDDLLFTTLTGRPINRDNWADRKFGKAAKAASTAVARLQGNLGVKEHKGPHAWFGPKTAAAVERAQKISSFGVARIGEQQFDAALSVLGETVKIVDLREGDIDFPTPTPHDMRHTAASVAIRSGASVKAVQAMLGHSSAKVTLDTYAGLFPSEQAAVATAMANALSMPE</sequence>
<dbReference type="Pfam" id="PF00589">
    <property type="entry name" value="Phage_integrase"/>
    <property type="match status" value="2"/>
</dbReference>
<dbReference type="Gene3D" id="1.10.150.130">
    <property type="match status" value="1"/>
</dbReference>
<proteinExistence type="inferred from homology"/>
<keyword evidence="2" id="KW-0238">DNA-binding</keyword>
<accession>A0A142NKF6</accession>
<dbReference type="GO" id="GO:0006310">
    <property type="term" value="P:DNA recombination"/>
    <property type="evidence" value="ECO:0007669"/>
    <property type="project" value="UniProtKB-KW"/>
</dbReference>
<dbReference type="InterPro" id="IPR050090">
    <property type="entry name" value="Tyrosine_recombinase_XerCD"/>
</dbReference>
<dbReference type="Proteomes" id="UP000075950">
    <property type="component" value="Chromosome"/>
</dbReference>
<dbReference type="KEGG" id="bly:A2T55_03955"/>
<dbReference type="AlphaFoldDB" id="A0A142NKF6"/>